<dbReference type="Gene3D" id="3.40.50.12780">
    <property type="entry name" value="N-terminal domain of ligase-like"/>
    <property type="match status" value="1"/>
</dbReference>
<evidence type="ECO:0000256" key="3">
    <source>
        <dbReference type="ARBA" id="ARBA00036527"/>
    </source>
</evidence>
<comment type="catalytic activity">
    <reaction evidence="5">
        <text>tetracosanoate + ATP + CoA = tetracosanoyl-CoA + AMP + diphosphate</text>
        <dbReference type="Rhea" id="RHEA:33639"/>
        <dbReference type="ChEBI" id="CHEBI:30616"/>
        <dbReference type="ChEBI" id="CHEBI:31014"/>
        <dbReference type="ChEBI" id="CHEBI:33019"/>
        <dbReference type="ChEBI" id="CHEBI:57287"/>
        <dbReference type="ChEBI" id="CHEBI:65052"/>
        <dbReference type="ChEBI" id="CHEBI:456215"/>
    </reaction>
    <physiologicalReaction direction="left-to-right" evidence="5">
        <dbReference type="Rhea" id="RHEA:33640"/>
    </physiologicalReaction>
</comment>
<feature type="domain" description="AMP-binding enzyme C-terminal" evidence="7">
    <location>
        <begin position="504"/>
        <end position="582"/>
    </location>
</feature>
<dbReference type="PANTHER" id="PTHR43107">
    <property type="entry name" value="LONG-CHAIN FATTY ACID TRANSPORT PROTEIN"/>
    <property type="match status" value="1"/>
</dbReference>
<evidence type="ECO:0000256" key="4">
    <source>
        <dbReference type="ARBA" id="ARBA00041297"/>
    </source>
</evidence>
<evidence type="ECO:0000256" key="2">
    <source>
        <dbReference type="ARBA" id="ARBA00022598"/>
    </source>
</evidence>
<comment type="similarity">
    <text evidence="1">Belongs to the ATP-dependent AMP-binding enzyme family.</text>
</comment>
<name>A0ABM0GKZ4_SACKO</name>
<dbReference type="InterPro" id="IPR042099">
    <property type="entry name" value="ANL_N_sf"/>
</dbReference>
<keyword evidence="2" id="KW-0436">Ligase</keyword>
<evidence type="ECO:0000259" key="7">
    <source>
        <dbReference type="Pfam" id="PF13193"/>
    </source>
</evidence>
<dbReference type="NCBIfam" id="NF006134">
    <property type="entry name" value="PRK08279.1"/>
    <property type="match status" value="1"/>
</dbReference>
<reference evidence="9" key="1">
    <citation type="submission" date="2025-08" db="UniProtKB">
        <authorList>
            <consortium name="RefSeq"/>
        </authorList>
    </citation>
    <scope>IDENTIFICATION</scope>
    <source>
        <tissue evidence="9">Testes</tissue>
    </source>
</reference>
<gene>
    <name evidence="9" type="primary">LOC100371908</name>
</gene>
<comment type="catalytic activity">
    <reaction evidence="3">
        <text>a very long-chain fatty acid + ATP + CoA = a very long-chain fatty acyl-CoA + AMP + diphosphate</text>
        <dbReference type="Rhea" id="RHEA:54536"/>
        <dbReference type="ChEBI" id="CHEBI:30616"/>
        <dbReference type="ChEBI" id="CHEBI:33019"/>
        <dbReference type="ChEBI" id="CHEBI:57287"/>
        <dbReference type="ChEBI" id="CHEBI:58950"/>
        <dbReference type="ChEBI" id="CHEBI:138261"/>
        <dbReference type="ChEBI" id="CHEBI:456215"/>
    </reaction>
    <physiologicalReaction direction="left-to-right" evidence="3">
        <dbReference type="Rhea" id="RHEA:54537"/>
    </physiologicalReaction>
</comment>
<dbReference type="SUPFAM" id="SSF56801">
    <property type="entry name" value="Acetyl-CoA synthetase-like"/>
    <property type="match status" value="1"/>
</dbReference>
<protein>
    <recommendedName>
        <fullName evidence="4">Long-chain-fatty-acid--CoA ligase</fullName>
    </recommendedName>
</protein>
<evidence type="ECO:0000259" key="6">
    <source>
        <dbReference type="Pfam" id="PF00501"/>
    </source>
</evidence>
<organism evidence="8 9">
    <name type="scientific">Saccoglossus kowalevskii</name>
    <name type="common">Acorn worm</name>
    <dbReference type="NCBI Taxonomy" id="10224"/>
    <lineage>
        <taxon>Eukaryota</taxon>
        <taxon>Metazoa</taxon>
        <taxon>Hemichordata</taxon>
        <taxon>Enteropneusta</taxon>
        <taxon>Harrimaniidae</taxon>
        <taxon>Saccoglossus</taxon>
    </lineage>
</organism>
<dbReference type="InterPro" id="IPR045851">
    <property type="entry name" value="AMP-bd_C_sf"/>
</dbReference>
<dbReference type="RefSeq" id="XP_002732215.1">
    <property type="nucleotide sequence ID" value="XM_002732169.2"/>
</dbReference>
<evidence type="ECO:0000313" key="8">
    <source>
        <dbReference type="Proteomes" id="UP000694865"/>
    </source>
</evidence>
<dbReference type="Pfam" id="PF00501">
    <property type="entry name" value="AMP-binding"/>
    <property type="match status" value="1"/>
</dbReference>
<sequence length="630" mass="70902">MADPIPASVGGTAVKIGIGTTAALALVRWVYPYFGRDFQTLRTILTIQNAAKSWMGSGRYVVDLFISSAAKHPYKACVIYQNRIFTYGDIDRMSNKLANFVKQRGLKRGDTVVIVMHNEPAFIVAWIAFAKLGIKCAFMNYNLRTESLIHCLDVSEAKTILLGEGLQLLDAFDEISSQLRDREMKVWSVGNDVSSHSGILSIDADIEGASADPIPFEERREVSEFDTAVYIYTSGTTGLPKAAKISNYRHVLAAFILTFFDIRSDDKVYLTLPLYHGSAFTLGFGNCIRAGATMILSPKFSVHNFWEECLRHDVTVFVYIGEICRYLLSLPQHPNDKKHKVRMAIGNGLRPDVWTKFRERFGISTIGELYAATEAPFWASNHDGKVGAIGKSSPLLKKLIGYELIKCDYETSKPIRNSKGRCIPVKYGEPGLLICQINERSRFDGYSGKKELSEKKLIRNAFKDGDLYFNSGDLLVLDKNYYLYFNDRVGDTFRWKGENVATTEVAHVLASYPGVLEANVYGVKVPEHDGRAGMVALKLENEEQFCRDLPTFYSHITSSLPHYACPRFLRIQEDIVTTGTFKYTKTHLVEDGYDPNVVDEPLYFMDVDRKTFSVLDKNAFQKIMIGKAKL</sequence>
<evidence type="ECO:0000256" key="5">
    <source>
        <dbReference type="ARBA" id="ARBA00048666"/>
    </source>
</evidence>
<dbReference type="GeneID" id="100371908"/>
<dbReference type="PROSITE" id="PS00455">
    <property type="entry name" value="AMP_BINDING"/>
    <property type="match status" value="1"/>
</dbReference>
<accession>A0ABM0GKZ4</accession>
<dbReference type="InterPro" id="IPR000873">
    <property type="entry name" value="AMP-dep_synth/lig_dom"/>
</dbReference>
<proteinExistence type="inferred from homology"/>
<dbReference type="InterPro" id="IPR020845">
    <property type="entry name" value="AMP-binding_CS"/>
</dbReference>
<feature type="domain" description="AMP-dependent synthetase/ligase" evidence="6">
    <location>
        <begin position="68"/>
        <end position="393"/>
    </location>
</feature>
<evidence type="ECO:0000313" key="9">
    <source>
        <dbReference type="RefSeq" id="XP_002732215.1"/>
    </source>
</evidence>
<dbReference type="PANTHER" id="PTHR43107:SF22">
    <property type="entry name" value="VERY LONG-CHAIN ACYL-COA SYNTHETASE"/>
    <property type="match status" value="1"/>
</dbReference>
<dbReference type="Proteomes" id="UP000694865">
    <property type="component" value="Unplaced"/>
</dbReference>
<dbReference type="InterPro" id="IPR025110">
    <property type="entry name" value="AMP-bd_C"/>
</dbReference>
<keyword evidence="8" id="KW-1185">Reference proteome</keyword>
<dbReference type="Gene3D" id="3.30.300.30">
    <property type="match status" value="1"/>
</dbReference>
<dbReference type="Pfam" id="PF13193">
    <property type="entry name" value="AMP-binding_C"/>
    <property type="match status" value="1"/>
</dbReference>
<evidence type="ECO:0000256" key="1">
    <source>
        <dbReference type="ARBA" id="ARBA00006432"/>
    </source>
</evidence>